<keyword evidence="4" id="KW-1185">Reference proteome</keyword>
<dbReference type="SUPFAM" id="SSF50939">
    <property type="entry name" value="Sialidases"/>
    <property type="match status" value="1"/>
</dbReference>
<proteinExistence type="predicted"/>
<reference evidence="3 4" key="1">
    <citation type="journal article" date="2014" name="Genome Biol. Evol.">
        <title>The genome of the myxosporean Thelohanellus kitauei shows adaptations to nutrient acquisition within its fish host.</title>
        <authorList>
            <person name="Yang Y."/>
            <person name="Xiong J."/>
            <person name="Zhou Z."/>
            <person name="Huo F."/>
            <person name="Miao W."/>
            <person name="Ran C."/>
            <person name="Liu Y."/>
            <person name="Zhang J."/>
            <person name="Feng J."/>
            <person name="Wang M."/>
            <person name="Wang M."/>
            <person name="Wang L."/>
            <person name="Yao B."/>
        </authorList>
    </citation>
    <scope>NUCLEOTIDE SEQUENCE [LARGE SCALE GENOMIC DNA]</scope>
    <source>
        <strain evidence="3">Wuqing</strain>
    </source>
</reference>
<name>A0A0C2IGE6_THEKT</name>
<dbReference type="InterPro" id="IPR031777">
    <property type="entry name" value="Sortilin_C"/>
</dbReference>
<keyword evidence="1" id="KW-0812">Transmembrane</keyword>
<evidence type="ECO:0000313" key="4">
    <source>
        <dbReference type="Proteomes" id="UP000031668"/>
    </source>
</evidence>
<dbReference type="OrthoDB" id="443634at2759"/>
<dbReference type="EMBL" id="JWZT01004318">
    <property type="protein sequence ID" value="KII64384.1"/>
    <property type="molecule type" value="Genomic_DNA"/>
</dbReference>
<evidence type="ECO:0000256" key="1">
    <source>
        <dbReference type="SAM" id="Phobius"/>
    </source>
</evidence>
<dbReference type="InterPro" id="IPR036278">
    <property type="entry name" value="Sialidase_sf"/>
</dbReference>
<dbReference type="Pfam" id="PF15901">
    <property type="entry name" value="Sortilin_C"/>
    <property type="match status" value="1"/>
</dbReference>
<keyword evidence="1" id="KW-1133">Transmembrane helix</keyword>
<dbReference type="InterPro" id="IPR050310">
    <property type="entry name" value="VPS10-sortilin"/>
</dbReference>
<gene>
    <name evidence="3" type="ORF">RF11_08350</name>
</gene>
<sequence length="269" mass="31267">MDLVCSNDIINNNFPEKWIAIFQGTYHRKGHSSRHTFISFNGGKSWKMFYTQIEHLVVLNHGGLVFGMATKPGRIMYSYNEGKDWRTKKLGENNVTDIQTLESPGNLAITTINYKTRTNTYYLFLFNFSPVFSILTLMLGHKCQINDFKTWEVYRYFRNCFQGHQISYLKKKRSVICVDNRTSVQPDIKTCPCYLEDFQCKPNYYYKDNFCVLDPAVTFIESKKTCRDGGKPLTQLNGFPQMNSDLCIPRQSTEDENSDFADYCLGFSN</sequence>
<feature type="transmembrane region" description="Helical" evidence="1">
    <location>
        <begin position="121"/>
        <end position="140"/>
    </location>
</feature>
<comment type="caution">
    <text evidence="3">The sequence shown here is derived from an EMBL/GenBank/DDBJ whole genome shotgun (WGS) entry which is preliminary data.</text>
</comment>
<evidence type="ECO:0000259" key="2">
    <source>
        <dbReference type="Pfam" id="PF15901"/>
    </source>
</evidence>
<dbReference type="CDD" id="cd15482">
    <property type="entry name" value="Sialidase_non-viral"/>
    <property type="match status" value="1"/>
</dbReference>
<evidence type="ECO:0000313" key="3">
    <source>
        <dbReference type="EMBL" id="KII64384.1"/>
    </source>
</evidence>
<feature type="domain" description="Sortilin C-terminal" evidence="2">
    <location>
        <begin position="138"/>
        <end position="256"/>
    </location>
</feature>
<dbReference type="GO" id="GO:0006892">
    <property type="term" value="P:post-Golgi vesicle-mediated transport"/>
    <property type="evidence" value="ECO:0007669"/>
    <property type="project" value="TreeGrafter"/>
</dbReference>
<protein>
    <submittedName>
        <fullName evidence="3">Sortilin</fullName>
    </submittedName>
</protein>
<accession>A0A0C2IGE6</accession>
<dbReference type="GO" id="GO:0005794">
    <property type="term" value="C:Golgi apparatus"/>
    <property type="evidence" value="ECO:0007669"/>
    <property type="project" value="TreeGrafter"/>
</dbReference>
<dbReference type="AlphaFoldDB" id="A0A0C2IGE6"/>
<keyword evidence="1" id="KW-0472">Membrane</keyword>
<dbReference type="GO" id="GO:0016020">
    <property type="term" value="C:membrane"/>
    <property type="evidence" value="ECO:0007669"/>
    <property type="project" value="TreeGrafter"/>
</dbReference>
<organism evidence="3 4">
    <name type="scientific">Thelohanellus kitauei</name>
    <name type="common">Myxosporean</name>
    <dbReference type="NCBI Taxonomy" id="669202"/>
    <lineage>
        <taxon>Eukaryota</taxon>
        <taxon>Metazoa</taxon>
        <taxon>Cnidaria</taxon>
        <taxon>Myxozoa</taxon>
        <taxon>Myxosporea</taxon>
        <taxon>Bivalvulida</taxon>
        <taxon>Platysporina</taxon>
        <taxon>Myxobolidae</taxon>
        <taxon>Thelohanellus</taxon>
    </lineage>
</organism>
<dbReference type="PANTHER" id="PTHR12106">
    <property type="entry name" value="SORTILIN RELATED"/>
    <property type="match status" value="1"/>
</dbReference>
<dbReference type="Proteomes" id="UP000031668">
    <property type="component" value="Unassembled WGS sequence"/>
</dbReference>
<dbReference type="PANTHER" id="PTHR12106:SF27">
    <property type="entry name" value="SORTILIN-RELATED RECEPTOR"/>
    <property type="match status" value="1"/>
</dbReference>